<evidence type="ECO:0000313" key="3">
    <source>
        <dbReference type="Proteomes" id="UP000333828"/>
    </source>
</evidence>
<dbReference type="PANTHER" id="PTHR33164:SF104">
    <property type="entry name" value="TRANSCRIPTIONAL REGULATORY PROTEIN"/>
    <property type="match status" value="1"/>
</dbReference>
<name>A0A5E4SR73_9BURK</name>
<dbReference type="InterPro" id="IPR036390">
    <property type="entry name" value="WH_DNA-bd_sf"/>
</dbReference>
<organism evidence="2 3">
    <name type="scientific">Pandoraea iniqua</name>
    <dbReference type="NCBI Taxonomy" id="2508288"/>
    <lineage>
        <taxon>Bacteria</taxon>
        <taxon>Pseudomonadati</taxon>
        <taxon>Pseudomonadota</taxon>
        <taxon>Betaproteobacteria</taxon>
        <taxon>Burkholderiales</taxon>
        <taxon>Burkholderiaceae</taxon>
        <taxon>Pandoraea</taxon>
    </lineage>
</organism>
<dbReference type="Gene3D" id="1.10.10.10">
    <property type="entry name" value="Winged helix-like DNA-binding domain superfamily/Winged helix DNA-binding domain"/>
    <property type="match status" value="1"/>
</dbReference>
<proteinExistence type="predicted"/>
<gene>
    <name evidence="2" type="ORF">PIN31115_00934</name>
</gene>
<evidence type="ECO:0000313" key="2">
    <source>
        <dbReference type="EMBL" id="VVD77393.1"/>
    </source>
</evidence>
<dbReference type="GO" id="GO:0006950">
    <property type="term" value="P:response to stress"/>
    <property type="evidence" value="ECO:0007669"/>
    <property type="project" value="TreeGrafter"/>
</dbReference>
<dbReference type="EMBL" id="CABPSI010000001">
    <property type="protein sequence ID" value="VVD77393.1"/>
    <property type="molecule type" value="Genomic_DNA"/>
</dbReference>
<dbReference type="PANTHER" id="PTHR33164">
    <property type="entry name" value="TRANSCRIPTIONAL REGULATOR, MARR FAMILY"/>
    <property type="match status" value="1"/>
</dbReference>
<dbReference type="RefSeq" id="WP_150683049.1">
    <property type="nucleotide sequence ID" value="NZ_CABPSI010000001.1"/>
</dbReference>
<dbReference type="PROSITE" id="PS50995">
    <property type="entry name" value="HTH_MARR_2"/>
    <property type="match status" value="1"/>
</dbReference>
<dbReference type="InterPro" id="IPR039422">
    <property type="entry name" value="MarR/SlyA-like"/>
</dbReference>
<dbReference type="InterPro" id="IPR000835">
    <property type="entry name" value="HTH_MarR-typ"/>
</dbReference>
<dbReference type="PRINTS" id="PR00598">
    <property type="entry name" value="HTHMARR"/>
</dbReference>
<dbReference type="AlphaFoldDB" id="A0A5E4SR73"/>
<sequence length="153" mass="16579">MPDVDTLLIDAIRAASRKMVRELGFMRTTLAGTDYSPSAVHAIMEIGARHAMTAAELAEFLNLEKSSISRMVRKLIEAGELKEAVSRGDARAKLLTLTPRGKRTLAAINDYGRQQVTRALTQLSDEQQQAVVAGLTAYARALEAHRVGATDSA</sequence>
<dbReference type="GO" id="GO:0003700">
    <property type="term" value="F:DNA-binding transcription factor activity"/>
    <property type="evidence" value="ECO:0007669"/>
    <property type="project" value="InterPro"/>
</dbReference>
<dbReference type="Pfam" id="PF12802">
    <property type="entry name" value="MarR_2"/>
    <property type="match status" value="1"/>
</dbReference>
<protein>
    <submittedName>
        <fullName evidence="2">MarR family transcriptional regulator</fullName>
    </submittedName>
</protein>
<dbReference type="Proteomes" id="UP000333828">
    <property type="component" value="Unassembled WGS sequence"/>
</dbReference>
<accession>A0A5E4SR73</accession>
<evidence type="ECO:0000259" key="1">
    <source>
        <dbReference type="PROSITE" id="PS50995"/>
    </source>
</evidence>
<dbReference type="InterPro" id="IPR036388">
    <property type="entry name" value="WH-like_DNA-bd_sf"/>
</dbReference>
<keyword evidence="3" id="KW-1185">Reference proteome</keyword>
<feature type="domain" description="HTH marR-type" evidence="1">
    <location>
        <begin position="5"/>
        <end position="140"/>
    </location>
</feature>
<dbReference type="SMART" id="SM00347">
    <property type="entry name" value="HTH_MARR"/>
    <property type="match status" value="1"/>
</dbReference>
<reference evidence="2 3" key="1">
    <citation type="submission" date="2019-08" db="EMBL/GenBank/DDBJ databases">
        <authorList>
            <person name="Peeters C."/>
        </authorList>
    </citation>
    <scope>NUCLEOTIDE SEQUENCE [LARGE SCALE GENOMIC DNA]</scope>
    <source>
        <strain evidence="2 3">LMG 31115</strain>
    </source>
</reference>
<dbReference type="SUPFAM" id="SSF46785">
    <property type="entry name" value="Winged helix' DNA-binding domain"/>
    <property type="match status" value="1"/>
</dbReference>